<dbReference type="RefSeq" id="WP_261594366.1">
    <property type="nucleotide sequence ID" value="NZ_CAMAPC010000008.1"/>
</dbReference>
<feature type="signal peptide" evidence="1">
    <location>
        <begin position="1"/>
        <end position="21"/>
    </location>
</feature>
<sequence length="256" mass="29145">MKYINLTMMLLIVLLANFTCARAPSEANQQLFKEMTDWFHSPQAIPPWQFESLNQQAMLVASSTYLGGGNVYKTPNRQPCIVSVPHRFYDIDTLTIGQSIYAHVCQVLLSNTQHRNADSPDGETMDLAKRHHSIHNSAIQAYYSINPNAKTFQLHGFSNTKRKSKIAQQADIIISQGKQFNEDGKRLTQCLNKAGFKTYLYGKSIYELGGTTNIIHKLGITPFSFFHLEMNRTTRKQLVQKPILLRKITLCLKHLL</sequence>
<reference evidence="2 5" key="1">
    <citation type="submission" date="2022-07" db="EMBL/GenBank/DDBJ databases">
        <authorList>
            <person name="Criscuolo A."/>
        </authorList>
    </citation>
    <scope>NUCLEOTIDE SEQUENCE</scope>
    <source>
        <strain evidence="5">CIP 111951</strain>
        <strain evidence="2">CIP111854</strain>
        <strain evidence="3">CIP111951</strain>
    </source>
</reference>
<keyword evidence="1" id="KW-0732">Signal</keyword>
<dbReference type="AlphaFoldDB" id="A0A9W4VSB8"/>
<evidence type="ECO:0000313" key="3">
    <source>
        <dbReference type="EMBL" id="CAH9064187.1"/>
    </source>
</evidence>
<evidence type="ECO:0000313" key="5">
    <source>
        <dbReference type="Proteomes" id="UP001152485"/>
    </source>
</evidence>
<proteinExistence type="predicted"/>
<protein>
    <submittedName>
        <fullName evidence="2">Uncharacterized protein</fullName>
    </submittedName>
</protein>
<comment type="caution">
    <text evidence="2">The sequence shown here is derived from an EMBL/GenBank/DDBJ whole genome shotgun (WGS) entry which is preliminary data.</text>
</comment>
<name>A0A9W4VSB8_9GAMM</name>
<evidence type="ECO:0000256" key="1">
    <source>
        <dbReference type="SAM" id="SignalP"/>
    </source>
</evidence>
<evidence type="ECO:0000313" key="4">
    <source>
        <dbReference type="Proteomes" id="UP001152467"/>
    </source>
</evidence>
<gene>
    <name evidence="2" type="ORF">PSECIP111854_02449</name>
    <name evidence="3" type="ORF">PSECIP111951_03069</name>
</gene>
<evidence type="ECO:0000313" key="2">
    <source>
        <dbReference type="EMBL" id="CAH9059651.1"/>
    </source>
</evidence>
<dbReference type="EMBL" id="CAMAPC010000008">
    <property type="protein sequence ID" value="CAH9059651.1"/>
    <property type="molecule type" value="Genomic_DNA"/>
</dbReference>
<organism evidence="2 4">
    <name type="scientific">Pseudoalteromonas holothuriae</name>
    <dbReference type="NCBI Taxonomy" id="2963714"/>
    <lineage>
        <taxon>Bacteria</taxon>
        <taxon>Pseudomonadati</taxon>
        <taxon>Pseudomonadota</taxon>
        <taxon>Gammaproteobacteria</taxon>
        <taxon>Alteromonadales</taxon>
        <taxon>Pseudoalteromonadaceae</taxon>
        <taxon>Pseudoalteromonas</taxon>
    </lineage>
</organism>
<feature type="chain" id="PRO_5040910367" evidence="1">
    <location>
        <begin position="22"/>
        <end position="256"/>
    </location>
</feature>
<dbReference type="EMBL" id="CAMAPD010000016">
    <property type="protein sequence ID" value="CAH9064187.1"/>
    <property type="molecule type" value="Genomic_DNA"/>
</dbReference>
<keyword evidence="4" id="KW-1185">Reference proteome</keyword>
<dbReference type="Proteomes" id="UP001152485">
    <property type="component" value="Unassembled WGS sequence"/>
</dbReference>
<accession>A0A9W4VSB8</accession>
<dbReference type="Proteomes" id="UP001152467">
    <property type="component" value="Unassembled WGS sequence"/>
</dbReference>